<evidence type="ECO:0000313" key="4">
    <source>
        <dbReference type="Proteomes" id="UP000481043"/>
    </source>
</evidence>
<dbReference type="InterPro" id="IPR000160">
    <property type="entry name" value="GGDEF_dom"/>
</dbReference>
<sequence>MTDDGKVFGSLVVLKTHANSFSQEDEGYIKLFSHILSTLIHHEYNRIHESITDQYNLSFFKELCQRENIQSGGVFSLDIDRFRYINDRYGYSAGNSLLKQVADRINSSLQGEYFLLKGNGDEFVLFSPGVENGEHIKEITTKLLSLFKQPFRIKEYDVYMTTSIGVSLFTSENVQVDLVFKQSELAMYAAKANVGNQYQLYTTILDKESIRKQTILNDLLSPHVKKEFYLLYQPQFCLNSMELIGVEALVRWKHPDLGMISPGEFIPLAEETGKIIELGDWVLNHACQEFKQYLINHQIQTEVKLSVNTSVLEFQQPDFEERVFSALTLSGLSPHQLELEITENIAMEAGSHIYNKMALLKQQGIQIAIDDFGTGYSSLGYLKEYPITTLKLDRSLIQEVDQDPKQNEIVKGITNIAIALQLQVVCEGIETEDQLQTLRELGPIIGQGYLLGKPGTLDQLFDSSLTLAKLADTNLI</sequence>
<gene>
    <name evidence="3" type="ORF">G4D63_04720</name>
</gene>
<dbReference type="PROSITE" id="PS50883">
    <property type="entry name" value="EAL"/>
    <property type="match status" value="1"/>
</dbReference>
<dbReference type="InterPro" id="IPR001633">
    <property type="entry name" value="EAL_dom"/>
</dbReference>
<dbReference type="SUPFAM" id="SSF141868">
    <property type="entry name" value="EAL domain-like"/>
    <property type="match status" value="1"/>
</dbReference>
<dbReference type="SMART" id="SM00052">
    <property type="entry name" value="EAL"/>
    <property type="match status" value="1"/>
</dbReference>
<dbReference type="PROSITE" id="PS50887">
    <property type="entry name" value="GGDEF"/>
    <property type="match status" value="1"/>
</dbReference>
<dbReference type="InterPro" id="IPR029787">
    <property type="entry name" value="Nucleotide_cyclase"/>
</dbReference>
<dbReference type="PANTHER" id="PTHR33121">
    <property type="entry name" value="CYCLIC DI-GMP PHOSPHODIESTERASE PDEF"/>
    <property type="match status" value="1"/>
</dbReference>
<dbReference type="CDD" id="cd01948">
    <property type="entry name" value="EAL"/>
    <property type="match status" value="1"/>
</dbReference>
<dbReference type="Proteomes" id="UP000481043">
    <property type="component" value="Unassembled WGS sequence"/>
</dbReference>
<dbReference type="Pfam" id="PF00563">
    <property type="entry name" value="EAL"/>
    <property type="match status" value="1"/>
</dbReference>
<dbReference type="SMART" id="SM00267">
    <property type="entry name" value="GGDEF"/>
    <property type="match status" value="1"/>
</dbReference>
<dbReference type="NCBIfam" id="TIGR00254">
    <property type="entry name" value="GGDEF"/>
    <property type="match status" value="1"/>
</dbReference>
<dbReference type="InterPro" id="IPR050706">
    <property type="entry name" value="Cyclic-di-GMP_PDE-like"/>
</dbReference>
<organism evidence="3 4">
    <name type="scientific">Bacillus mesophilus</name>
    <dbReference type="NCBI Taxonomy" id="1808955"/>
    <lineage>
        <taxon>Bacteria</taxon>
        <taxon>Bacillati</taxon>
        <taxon>Bacillota</taxon>
        <taxon>Bacilli</taxon>
        <taxon>Bacillales</taxon>
        <taxon>Bacillaceae</taxon>
        <taxon>Bacillus</taxon>
    </lineage>
</organism>
<accession>A0A6M0Q4A6</accession>
<evidence type="ECO:0000259" key="1">
    <source>
        <dbReference type="PROSITE" id="PS50883"/>
    </source>
</evidence>
<dbReference type="Pfam" id="PF00990">
    <property type="entry name" value="GGDEF"/>
    <property type="match status" value="1"/>
</dbReference>
<dbReference type="Gene3D" id="3.20.20.450">
    <property type="entry name" value="EAL domain"/>
    <property type="match status" value="1"/>
</dbReference>
<dbReference type="SUPFAM" id="SSF55073">
    <property type="entry name" value="Nucleotide cyclase"/>
    <property type="match status" value="1"/>
</dbReference>
<name>A0A6M0Q4A6_9BACI</name>
<feature type="domain" description="EAL" evidence="1">
    <location>
        <begin position="212"/>
        <end position="468"/>
    </location>
</feature>
<reference evidence="3 4" key="1">
    <citation type="submission" date="2020-02" db="EMBL/GenBank/DDBJ databases">
        <title>Bacillus aquiflavi sp. nov., isolated from yellow water of strong flavor Chinese baijiu in Yibin region of China.</title>
        <authorList>
            <person name="Xie J."/>
        </authorList>
    </citation>
    <scope>NUCLEOTIDE SEQUENCE [LARGE SCALE GENOMIC DNA]</scope>
    <source>
        <strain evidence="3 4">SA4</strain>
    </source>
</reference>
<feature type="domain" description="GGDEF" evidence="2">
    <location>
        <begin position="70"/>
        <end position="203"/>
    </location>
</feature>
<proteinExistence type="predicted"/>
<dbReference type="AlphaFoldDB" id="A0A6M0Q4A6"/>
<dbReference type="GO" id="GO:0071111">
    <property type="term" value="F:cyclic-guanylate-specific phosphodiesterase activity"/>
    <property type="evidence" value="ECO:0007669"/>
    <property type="project" value="InterPro"/>
</dbReference>
<evidence type="ECO:0000259" key="2">
    <source>
        <dbReference type="PROSITE" id="PS50887"/>
    </source>
</evidence>
<protein>
    <submittedName>
        <fullName evidence="3">Phosphodiesterase</fullName>
    </submittedName>
</protein>
<dbReference type="Gene3D" id="3.30.70.270">
    <property type="match status" value="1"/>
</dbReference>
<dbReference type="InterPro" id="IPR035919">
    <property type="entry name" value="EAL_sf"/>
</dbReference>
<dbReference type="InterPro" id="IPR043128">
    <property type="entry name" value="Rev_trsase/Diguanyl_cyclase"/>
</dbReference>
<keyword evidence="4" id="KW-1185">Reference proteome</keyword>
<dbReference type="PANTHER" id="PTHR33121:SF70">
    <property type="entry name" value="SIGNALING PROTEIN YKOW"/>
    <property type="match status" value="1"/>
</dbReference>
<dbReference type="CDD" id="cd01949">
    <property type="entry name" value="GGDEF"/>
    <property type="match status" value="1"/>
</dbReference>
<evidence type="ECO:0000313" key="3">
    <source>
        <dbReference type="EMBL" id="NEY71043.1"/>
    </source>
</evidence>
<dbReference type="EMBL" id="JAAIWM010000001">
    <property type="protein sequence ID" value="NEY71043.1"/>
    <property type="molecule type" value="Genomic_DNA"/>
</dbReference>
<comment type="caution">
    <text evidence="3">The sequence shown here is derived from an EMBL/GenBank/DDBJ whole genome shotgun (WGS) entry which is preliminary data.</text>
</comment>